<gene>
    <name evidence="1" type="ORF">FK004_09710</name>
</gene>
<dbReference type="EMBL" id="CP020919">
    <property type="protein sequence ID" value="AWG25493.1"/>
    <property type="molecule type" value="Genomic_DNA"/>
</dbReference>
<dbReference type="RefSeq" id="WP_108737083.1">
    <property type="nucleotide sequence ID" value="NZ_CP020919.1"/>
</dbReference>
<accession>A0A2S1LP08</accession>
<dbReference type="InterPro" id="IPR058148">
    <property type="entry name" value="M949_RS01915-like_dom"/>
</dbReference>
<dbReference type="AlphaFoldDB" id="A0A2S1LP08"/>
<name>A0A2S1LP08_9FLAO</name>
<protein>
    <submittedName>
        <fullName evidence="1">Uncharacterized protein</fullName>
    </submittedName>
</protein>
<dbReference type="Proteomes" id="UP000244677">
    <property type="component" value="Chromosome"/>
</dbReference>
<proteinExistence type="predicted"/>
<evidence type="ECO:0000313" key="2">
    <source>
        <dbReference type="Proteomes" id="UP000244677"/>
    </source>
</evidence>
<organism evidence="1 2">
    <name type="scientific">Flavobacterium kingsejongi</name>
    <dbReference type="NCBI Taxonomy" id="1678728"/>
    <lineage>
        <taxon>Bacteria</taxon>
        <taxon>Pseudomonadati</taxon>
        <taxon>Bacteroidota</taxon>
        <taxon>Flavobacteriia</taxon>
        <taxon>Flavobacteriales</taxon>
        <taxon>Flavobacteriaceae</taxon>
        <taxon>Flavobacterium</taxon>
    </lineage>
</organism>
<dbReference type="OrthoDB" id="8750305at2"/>
<keyword evidence="2" id="KW-1185">Reference proteome</keyword>
<evidence type="ECO:0000313" key="1">
    <source>
        <dbReference type="EMBL" id="AWG25493.1"/>
    </source>
</evidence>
<sequence length="227" mass="26030">MLRTIFLLLLLPLNCWSQKPVENLLDAATAAKVITPAVRKNLKITFPIFRTYSYRDTSGLHYLALTEREYQKTKDGVLNDSIRAFLITEKSGVLQTEATVFDYIKPKEDEVSDEFSITFWTKYLTLKDLDGDGLTDPIIVWGTIGEDAGPYGQIKILVLYKGRKIMIRHHESPLDSERNIQVDAAFYTLPIKIRHEIASIMGRIEKDKNGLFPSEWKTDMAAKKLRF</sequence>
<dbReference type="NCBIfam" id="NF046077">
    <property type="entry name" value="LPS_M949_RS01915"/>
    <property type="match status" value="1"/>
</dbReference>
<reference evidence="1 2" key="1">
    <citation type="submission" date="2017-04" db="EMBL/GenBank/DDBJ databases">
        <title>Complete genome sequence of Flavobacterium kingsejong AJ004.</title>
        <authorList>
            <person name="Lee P.C."/>
        </authorList>
    </citation>
    <scope>NUCLEOTIDE SEQUENCE [LARGE SCALE GENOMIC DNA]</scope>
    <source>
        <strain evidence="1 2">AJ004</strain>
    </source>
</reference>
<dbReference type="KEGG" id="fki:FK004_09710"/>